<protein>
    <recommendedName>
        <fullName evidence="1">DNA-directed DNA polymerase</fullName>
        <ecNumber evidence="1">2.7.7.7</ecNumber>
    </recommendedName>
</protein>
<dbReference type="EMBL" id="RCUY01000009">
    <property type="protein sequence ID" value="RLP82448.1"/>
    <property type="molecule type" value="Genomic_DNA"/>
</dbReference>
<dbReference type="InterPro" id="IPR008921">
    <property type="entry name" value="DNA_pol3_clamp-load_cplx_C"/>
</dbReference>
<proteinExistence type="inferred from homology"/>
<dbReference type="EC" id="2.7.7.7" evidence="1"/>
<dbReference type="Gene3D" id="3.40.50.300">
    <property type="entry name" value="P-loop containing nucleotide triphosphate hydrolases"/>
    <property type="match status" value="1"/>
</dbReference>
<comment type="similarity">
    <text evidence="6">Belongs to the DNA polymerase HolA subunit family.</text>
</comment>
<dbReference type="Gene3D" id="1.20.272.10">
    <property type="match status" value="1"/>
</dbReference>
<dbReference type="InterPro" id="IPR048466">
    <property type="entry name" value="DNA_pol3_delta-like_C"/>
</dbReference>
<dbReference type="InterPro" id="IPR027417">
    <property type="entry name" value="P-loop_NTPase"/>
</dbReference>
<evidence type="ECO:0000313" key="10">
    <source>
        <dbReference type="Proteomes" id="UP000269438"/>
    </source>
</evidence>
<evidence type="ECO:0000259" key="8">
    <source>
        <dbReference type="Pfam" id="PF21694"/>
    </source>
</evidence>
<gene>
    <name evidence="9" type="ORF">D9V34_10430</name>
</gene>
<evidence type="ECO:0000256" key="2">
    <source>
        <dbReference type="ARBA" id="ARBA00022679"/>
    </source>
</evidence>
<keyword evidence="4" id="KW-0235">DNA replication</keyword>
<dbReference type="OrthoDB" id="8478864at2"/>
<comment type="catalytic activity">
    <reaction evidence="7">
        <text>DNA(n) + a 2'-deoxyribonucleoside 5'-triphosphate = DNA(n+1) + diphosphate</text>
        <dbReference type="Rhea" id="RHEA:22508"/>
        <dbReference type="Rhea" id="RHEA-COMP:17339"/>
        <dbReference type="Rhea" id="RHEA-COMP:17340"/>
        <dbReference type="ChEBI" id="CHEBI:33019"/>
        <dbReference type="ChEBI" id="CHEBI:61560"/>
        <dbReference type="ChEBI" id="CHEBI:173112"/>
        <dbReference type="EC" id="2.7.7.7"/>
    </reaction>
</comment>
<evidence type="ECO:0000256" key="7">
    <source>
        <dbReference type="ARBA" id="ARBA00049244"/>
    </source>
</evidence>
<accession>A0A3L7ASL8</accession>
<dbReference type="GO" id="GO:0009360">
    <property type="term" value="C:DNA polymerase III complex"/>
    <property type="evidence" value="ECO:0007669"/>
    <property type="project" value="TreeGrafter"/>
</dbReference>
<dbReference type="PANTHER" id="PTHR34388">
    <property type="entry name" value="DNA POLYMERASE III SUBUNIT DELTA"/>
    <property type="match status" value="1"/>
</dbReference>
<name>A0A3L7ASL8_9MICO</name>
<dbReference type="GO" id="GO:0003887">
    <property type="term" value="F:DNA-directed DNA polymerase activity"/>
    <property type="evidence" value="ECO:0007669"/>
    <property type="project" value="UniProtKB-KW"/>
</dbReference>
<keyword evidence="2" id="KW-0808">Transferase</keyword>
<evidence type="ECO:0000256" key="5">
    <source>
        <dbReference type="ARBA" id="ARBA00022932"/>
    </source>
</evidence>
<comment type="caution">
    <text evidence="9">The sequence shown here is derived from an EMBL/GenBank/DDBJ whole genome shotgun (WGS) entry which is preliminary data.</text>
</comment>
<reference evidence="9 10" key="1">
    <citation type="submission" date="2018-10" db="EMBL/GenBank/DDBJ databases">
        <authorList>
            <person name="Li J."/>
        </authorList>
    </citation>
    <scope>NUCLEOTIDE SEQUENCE [LARGE SCALE GENOMIC DNA]</scope>
    <source>
        <strain evidence="9 10">JCM 11654</strain>
    </source>
</reference>
<dbReference type="RefSeq" id="WP_121688971.1">
    <property type="nucleotide sequence ID" value="NZ_RCUY01000009.1"/>
</dbReference>
<evidence type="ECO:0000256" key="1">
    <source>
        <dbReference type="ARBA" id="ARBA00012417"/>
    </source>
</evidence>
<organism evidence="9 10">
    <name type="scientific">Mycetocola lacteus</name>
    <dbReference type="NCBI Taxonomy" id="76637"/>
    <lineage>
        <taxon>Bacteria</taxon>
        <taxon>Bacillati</taxon>
        <taxon>Actinomycetota</taxon>
        <taxon>Actinomycetes</taxon>
        <taxon>Micrococcales</taxon>
        <taxon>Microbacteriaceae</taxon>
        <taxon>Mycetocola</taxon>
    </lineage>
</organism>
<dbReference type="NCBIfam" id="TIGR01128">
    <property type="entry name" value="holA"/>
    <property type="match status" value="1"/>
</dbReference>
<dbReference type="AlphaFoldDB" id="A0A3L7ASL8"/>
<dbReference type="PANTHER" id="PTHR34388:SF1">
    <property type="entry name" value="DNA POLYMERASE III SUBUNIT DELTA"/>
    <property type="match status" value="1"/>
</dbReference>
<evidence type="ECO:0000256" key="6">
    <source>
        <dbReference type="ARBA" id="ARBA00034754"/>
    </source>
</evidence>
<evidence type="ECO:0000256" key="4">
    <source>
        <dbReference type="ARBA" id="ARBA00022705"/>
    </source>
</evidence>
<evidence type="ECO:0000313" key="9">
    <source>
        <dbReference type="EMBL" id="RLP82448.1"/>
    </source>
</evidence>
<feature type="domain" description="DNA polymerase III delta subunit-like C-terminal" evidence="8">
    <location>
        <begin position="226"/>
        <end position="338"/>
    </location>
</feature>
<dbReference type="InterPro" id="IPR005790">
    <property type="entry name" value="DNA_polIII_delta"/>
</dbReference>
<dbReference type="SUPFAM" id="SSF48019">
    <property type="entry name" value="post-AAA+ oligomerization domain-like"/>
    <property type="match status" value="1"/>
</dbReference>
<evidence type="ECO:0000256" key="3">
    <source>
        <dbReference type="ARBA" id="ARBA00022695"/>
    </source>
</evidence>
<keyword evidence="5" id="KW-0239">DNA-directed DNA polymerase</keyword>
<dbReference type="GO" id="GO:0006261">
    <property type="term" value="P:DNA-templated DNA replication"/>
    <property type="evidence" value="ECO:0007669"/>
    <property type="project" value="TreeGrafter"/>
</dbReference>
<keyword evidence="10" id="KW-1185">Reference proteome</keyword>
<dbReference type="GO" id="GO:0003677">
    <property type="term" value="F:DNA binding"/>
    <property type="evidence" value="ECO:0007669"/>
    <property type="project" value="InterPro"/>
</dbReference>
<keyword evidence="3" id="KW-0548">Nucleotidyltransferase</keyword>
<dbReference type="Pfam" id="PF21694">
    <property type="entry name" value="DNA_pol3_delta_C"/>
    <property type="match status" value="1"/>
</dbReference>
<dbReference type="Proteomes" id="UP000269438">
    <property type="component" value="Unassembled WGS sequence"/>
</dbReference>
<sequence length="351" mass="37223">MEDTVAAARGTTTAKASVKVAIPQLAWNQIRPASVVLVSGTEGFLADRSIRILRDLLRAEDPSLELSELTADTYVASELATVASPSLFGEPRFVRIDAVEKCSDIFLTEAIDYLANPPEGATVVLRHAGGVRGKRLLDAIRAAKGTAIEVVCTELKKDSEKIDFAAAEFATAGRRARPDAVRALVSAFSGDLAELVAACTQLMADTTGDITEQTVAQYYGGRAEVTAFAVADLAIAGRAGEALIALRQAIHSGTDPVPMVAAFAMKMRTMAKVSSNRVPGAQMARAFGLAPWQIDRAKRDLRGWNDAGLGACIRLIADTDAIVKGAPGDPQFALERMVSAIASRGRTLVRR</sequence>